<accession>A0A6P4XV20</accession>
<evidence type="ECO:0000256" key="9">
    <source>
        <dbReference type="ARBA" id="ARBA00023303"/>
    </source>
</evidence>
<proteinExistence type="predicted"/>
<dbReference type="KEGG" id="bbel:109467017"/>
<dbReference type="GO" id="GO:0034702">
    <property type="term" value="C:monoatomic ion channel complex"/>
    <property type="evidence" value="ECO:0007669"/>
    <property type="project" value="UniProtKB-KW"/>
</dbReference>
<evidence type="ECO:0000313" key="13">
    <source>
        <dbReference type="RefSeq" id="XP_019620470.1"/>
    </source>
</evidence>
<feature type="region of interest" description="Disordered" evidence="10">
    <location>
        <begin position="477"/>
        <end position="498"/>
    </location>
</feature>
<evidence type="ECO:0000256" key="8">
    <source>
        <dbReference type="ARBA" id="ARBA00023136"/>
    </source>
</evidence>
<dbReference type="OrthoDB" id="427456at2759"/>
<feature type="transmembrane region" description="Helical" evidence="11">
    <location>
        <begin position="113"/>
        <end position="135"/>
    </location>
</feature>
<dbReference type="Gene3D" id="1.20.120.350">
    <property type="entry name" value="Voltage-gated potassium channels. Chain C"/>
    <property type="match status" value="1"/>
</dbReference>
<dbReference type="InterPro" id="IPR031846">
    <property type="entry name" value="Hvcn1"/>
</dbReference>
<keyword evidence="6 11" id="KW-1133">Transmembrane helix</keyword>
<feature type="transmembrane region" description="Helical" evidence="11">
    <location>
        <begin position="147"/>
        <end position="168"/>
    </location>
</feature>
<keyword evidence="9" id="KW-0407">Ion channel</keyword>
<dbReference type="RefSeq" id="XP_019620471.1">
    <property type="nucleotide sequence ID" value="XM_019764912.1"/>
</dbReference>
<sequence>MPRFKGQQQHHETCRHLAVEDVMVADELGLGMSSADLYNRNVEGDFLDLEAAIFCDIEEEKTCKQRVQQLLDGPATQITIVLTSWLLSHVLLLELLVDLSAIHFHHDKMVARIIHWVGLGVLSVFTVEVLTRLVCHQMQFFDKKIEVLDLAVVIIACVPMIVVSVELAPSTAWDGFSLVIILRIWRCYRVVQGCVSPVREEASRKVHVLLQAQRRAHQELQTLYLMHDENQEEIHRLRLLLGRREAEEDNVSQQLQVALERKDSQYVAQLIHTIEQRQGRNKGRQRDGGRDSPYSTIVVHAHQLSDSNDVPSGTIASRLSESTTGDSGICEETRPQQQTNDESRNHANSSGVTQLPKCGQQALTVVEPRGSHQQHSNRSPCSNSKRNPAVSSCDMDRIDVIGSEIILQHRNDSTGKKFLDGKLPSNKDSRLLFRDNKSMPSNGKVSHSKNKVSEIKVNKSLDDDHKKAVSMDNKTVSKNNTATAQTNGKVRKGKKKAGSGDSYVNGALLLEMTELQQKGDTGYCNEIVIEQFYQNGNAPATAL</sequence>
<evidence type="ECO:0000256" key="6">
    <source>
        <dbReference type="ARBA" id="ARBA00022989"/>
    </source>
</evidence>
<evidence type="ECO:0000256" key="10">
    <source>
        <dbReference type="SAM" id="MobiDB-lite"/>
    </source>
</evidence>
<feature type="compositionally biased region" description="Polar residues" evidence="10">
    <location>
        <begin position="335"/>
        <end position="353"/>
    </location>
</feature>
<feature type="region of interest" description="Disordered" evidence="10">
    <location>
        <begin position="273"/>
        <end position="391"/>
    </location>
</feature>
<feature type="region of interest" description="Disordered" evidence="10">
    <location>
        <begin position="414"/>
        <end position="449"/>
    </location>
</feature>
<keyword evidence="2" id="KW-0813">Transport</keyword>
<protein>
    <submittedName>
        <fullName evidence="13 14">Uncharacterized protein LOC109467017</fullName>
    </submittedName>
</protein>
<feature type="compositionally biased region" description="Polar residues" evidence="10">
    <location>
        <begin position="477"/>
        <end position="488"/>
    </location>
</feature>
<evidence type="ECO:0000256" key="11">
    <source>
        <dbReference type="SAM" id="Phobius"/>
    </source>
</evidence>
<dbReference type="AlphaFoldDB" id="A0A6P4XV20"/>
<evidence type="ECO:0000256" key="7">
    <source>
        <dbReference type="ARBA" id="ARBA00023065"/>
    </source>
</evidence>
<evidence type="ECO:0000256" key="3">
    <source>
        <dbReference type="ARBA" id="ARBA00022475"/>
    </source>
</evidence>
<evidence type="ECO:0000313" key="12">
    <source>
        <dbReference type="Proteomes" id="UP000515135"/>
    </source>
</evidence>
<feature type="compositionally biased region" description="Polar residues" evidence="10">
    <location>
        <begin position="371"/>
        <end position="390"/>
    </location>
</feature>
<keyword evidence="5" id="KW-0851">Voltage-gated channel</keyword>
<feature type="compositionally biased region" description="Basic and acidic residues" evidence="10">
    <location>
        <begin position="414"/>
        <end position="437"/>
    </location>
</feature>
<feature type="compositionally biased region" description="Basic and acidic residues" evidence="10">
    <location>
        <begin position="274"/>
        <end position="290"/>
    </location>
</feature>
<keyword evidence="4 11" id="KW-0812">Transmembrane</keyword>
<keyword evidence="7" id="KW-0406">Ion transport</keyword>
<evidence type="ECO:0000256" key="1">
    <source>
        <dbReference type="ARBA" id="ARBA00004651"/>
    </source>
</evidence>
<name>A0A6P4XV20_BRABE</name>
<dbReference type="GO" id="GO:0005886">
    <property type="term" value="C:plasma membrane"/>
    <property type="evidence" value="ECO:0007669"/>
    <property type="project" value="UniProtKB-SubCell"/>
</dbReference>
<feature type="compositionally biased region" description="Polar residues" evidence="10">
    <location>
        <begin position="304"/>
        <end position="326"/>
    </location>
</feature>
<dbReference type="PANTHER" id="PTHR46480">
    <property type="entry name" value="F20B24.22"/>
    <property type="match status" value="1"/>
</dbReference>
<keyword evidence="12" id="KW-1185">Reference proteome</keyword>
<keyword evidence="8 11" id="KW-0472">Membrane</keyword>
<evidence type="ECO:0000313" key="14">
    <source>
        <dbReference type="RefSeq" id="XP_019620471.1"/>
    </source>
</evidence>
<dbReference type="InterPro" id="IPR027359">
    <property type="entry name" value="Volt_channel_dom_sf"/>
</dbReference>
<organism evidence="12 13">
    <name type="scientific">Branchiostoma belcheri</name>
    <name type="common">Amphioxus</name>
    <dbReference type="NCBI Taxonomy" id="7741"/>
    <lineage>
        <taxon>Eukaryota</taxon>
        <taxon>Metazoa</taxon>
        <taxon>Chordata</taxon>
        <taxon>Cephalochordata</taxon>
        <taxon>Leptocardii</taxon>
        <taxon>Amphioxiformes</taxon>
        <taxon>Branchiostomatidae</taxon>
        <taxon>Branchiostoma</taxon>
    </lineage>
</organism>
<evidence type="ECO:0000256" key="5">
    <source>
        <dbReference type="ARBA" id="ARBA00022882"/>
    </source>
</evidence>
<dbReference type="PANTHER" id="PTHR46480:SF1">
    <property type="entry name" value="VOLTAGE-GATED HYDROGEN CHANNEL 1"/>
    <property type="match status" value="1"/>
</dbReference>
<reference evidence="13 14" key="1">
    <citation type="submission" date="2025-04" db="UniProtKB">
        <authorList>
            <consortium name="RefSeq"/>
        </authorList>
    </citation>
    <scope>IDENTIFICATION</scope>
    <source>
        <tissue evidence="13 14">Gonad</tissue>
    </source>
</reference>
<keyword evidence="3" id="KW-1003">Cell membrane</keyword>
<dbReference type="GeneID" id="109467017"/>
<feature type="transmembrane region" description="Helical" evidence="11">
    <location>
        <begin position="74"/>
        <end position="93"/>
    </location>
</feature>
<evidence type="ECO:0000256" key="4">
    <source>
        <dbReference type="ARBA" id="ARBA00022692"/>
    </source>
</evidence>
<comment type="subcellular location">
    <subcellularLocation>
        <location evidence="1">Cell membrane</location>
        <topology evidence="1">Multi-pass membrane protein</topology>
    </subcellularLocation>
</comment>
<dbReference type="GO" id="GO:0030171">
    <property type="term" value="F:voltage-gated proton channel activity"/>
    <property type="evidence" value="ECO:0007669"/>
    <property type="project" value="InterPro"/>
</dbReference>
<dbReference type="RefSeq" id="XP_019620470.1">
    <property type="nucleotide sequence ID" value="XM_019764911.1"/>
</dbReference>
<evidence type="ECO:0000256" key="2">
    <source>
        <dbReference type="ARBA" id="ARBA00022448"/>
    </source>
</evidence>
<dbReference type="Proteomes" id="UP000515135">
    <property type="component" value="Unplaced"/>
</dbReference>
<gene>
    <name evidence="13 14" type="primary">LOC109467017</name>
</gene>